<dbReference type="SUPFAM" id="SSF49899">
    <property type="entry name" value="Concanavalin A-like lectins/glucanases"/>
    <property type="match status" value="3"/>
</dbReference>
<sequence length="583" mass="64991">MHSHACAAHHSERNGDKAAAAGASCDFEGDCASQWRPNDNPYGNWKWQLRNGLFKLRPPYLDHTKRSPLGHFLYVYVEERFSKSSTKIIGPEFDRRHDSRGPNCFTFWYMMHGAQVPKLSAYFTWPGGRNWALWTRKGDQGPGWHQAYVETSYPRYQKKGHIEFSVLNTVTGSVAIDDVQVYDGPCPGIDKVCDFEHRQQCGFESPSREWYRGQASTLTSLTGLATDHSTNTPSGYYIYLRTLNERGPNFGFKSIMYPPTDGRCLKFYYSVSTSSSSSTTSTPNNSSTNNSSSDNNILVAMDVMLAPETGNMSTIHQVPRVSTHGQWMLYETNVVSSTNFQIVFSARPDAGVISLDDVQMSTSACPKSYGCDFEQGLCSWNLHQDDHRNLDWHVTSGHIARDRIGPYRDITLNSRFGHFLFLQTSNQSESGDLAVLTSQEMTFDSCVTFYYSLMGDGTGLLAVNVTNLQGNSPPQTIWQSKSENKGMFSQWSRAEVDVEATPAQQTKLKTFQLSLIGTVGDTPGADIAVDEIKVYPQRCSTVNAAEKVMVGCSRSQTGQTIEQSQVCDSTADCEAGEDEEDCH</sequence>
<dbReference type="CDD" id="cd00112">
    <property type="entry name" value="LDLa"/>
    <property type="match status" value="1"/>
</dbReference>
<protein>
    <submittedName>
        <fullName evidence="5">MAM and LDL-receptor class A domain-containing protein</fullName>
    </submittedName>
</protein>
<feature type="non-terminal residue" evidence="5">
    <location>
        <position position="583"/>
    </location>
</feature>
<dbReference type="GO" id="GO:0016020">
    <property type="term" value="C:membrane"/>
    <property type="evidence" value="ECO:0007669"/>
    <property type="project" value="InterPro"/>
</dbReference>
<dbReference type="EMBL" id="BMAT01006216">
    <property type="protein sequence ID" value="GFS08430.1"/>
    <property type="molecule type" value="Genomic_DNA"/>
</dbReference>
<feature type="domain" description="MAM" evidence="4">
    <location>
        <begin position="369"/>
        <end position="541"/>
    </location>
</feature>
<dbReference type="InterPro" id="IPR002172">
    <property type="entry name" value="LDrepeatLR_classA_rpt"/>
</dbReference>
<feature type="domain" description="MAM" evidence="4">
    <location>
        <begin position="23"/>
        <end position="188"/>
    </location>
</feature>
<evidence type="ECO:0000256" key="3">
    <source>
        <dbReference type="SAM" id="MobiDB-lite"/>
    </source>
</evidence>
<evidence type="ECO:0000256" key="1">
    <source>
        <dbReference type="ARBA" id="ARBA00023157"/>
    </source>
</evidence>
<dbReference type="AlphaFoldDB" id="A0AAV4IFC1"/>
<dbReference type="SMART" id="SM00137">
    <property type="entry name" value="MAM"/>
    <property type="match status" value="3"/>
</dbReference>
<dbReference type="InterPro" id="IPR013320">
    <property type="entry name" value="ConA-like_dom_sf"/>
</dbReference>
<feature type="domain" description="MAM" evidence="4">
    <location>
        <begin position="191"/>
        <end position="367"/>
    </location>
</feature>
<evidence type="ECO:0000313" key="5">
    <source>
        <dbReference type="EMBL" id="GFS08430.1"/>
    </source>
</evidence>
<dbReference type="InterPro" id="IPR036055">
    <property type="entry name" value="LDL_receptor-like_sf"/>
</dbReference>
<dbReference type="PANTHER" id="PTHR23282">
    <property type="entry name" value="APICAL ENDOSOMAL GLYCOPROTEIN PRECURSOR"/>
    <property type="match status" value="1"/>
</dbReference>
<dbReference type="InterPro" id="IPR051560">
    <property type="entry name" value="MAM_domain-containing"/>
</dbReference>
<dbReference type="Gene3D" id="4.10.400.10">
    <property type="entry name" value="Low-density Lipoprotein Receptor"/>
    <property type="match status" value="1"/>
</dbReference>
<dbReference type="CDD" id="cd06263">
    <property type="entry name" value="MAM"/>
    <property type="match status" value="2"/>
</dbReference>
<evidence type="ECO:0000313" key="6">
    <source>
        <dbReference type="Proteomes" id="UP000762676"/>
    </source>
</evidence>
<proteinExistence type="predicted"/>
<feature type="region of interest" description="Disordered" evidence="3">
    <location>
        <begin position="273"/>
        <end position="294"/>
    </location>
</feature>
<reference evidence="5 6" key="1">
    <citation type="journal article" date="2021" name="Elife">
        <title>Chloroplast acquisition without the gene transfer in kleptoplastic sea slugs, Plakobranchus ocellatus.</title>
        <authorList>
            <person name="Maeda T."/>
            <person name="Takahashi S."/>
            <person name="Yoshida T."/>
            <person name="Shimamura S."/>
            <person name="Takaki Y."/>
            <person name="Nagai Y."/>
            <person name="Toyoda A."/>
            <person name="Suzuki Y."/>
            <person name="Arimoto A."/>
            <person name="Ishii H."/>
            <person name="Satoh N."/>
            <person name="Nishiyama T."/>
            <person name="Hasebe M."/>
            <person name="Maruyama T."/>
            <person name="Minagawa J."/>
            <person name="Obokata J."/>
            <person name="Shigenobu S."/>
        </authorList>
    </citation>
    <scope>NUCLEOTIDE SEQUENCE [LARGE SCALE GENOMIC DNA]</scope>
</reference>
<dbReference type="Pfam" id="PF00629">
    <property type="entry name" value="MAM"/>
    <property type="match status" value="3"/>
</dbReference>
<dbReference type="PROSITE" id="PS50068">
    <property type="entry name" value="LDLRA_2"/>
    <property type="match status" value="1"/>
</dbReference>
<evidence type="ECO:0000259" key="4">
    <source>
        <dbReference type="PROSITE" id="PS50060"/>
    </source>
</evidence>
<keyword evidence="6" id="KW-1185">Reference proteome</keyword>
<name>A0AAV4IFC1_9GAST</name>
<organism evidence="5 6">
    <name type="scientific">Elysia marginata</name>
    <dbReference type="NCBI Taxonomy" id="1093978"/>
    <lineage>
        <taxon>Eukaryota</taxon>
        <taxon>Metazoa</taxon>
        <taxon>Spiralia</taxon>
        <taxon>Lophotrochozoa</taxon>
        <taxon>Mollusca</taxon>
        <taxon>Gastropoda</taxon>
        <taxon>Heterobranchia</taxon>
        <taxon>Euthyneura</taxon>
        <taxon>Panpulmonata</taxon>
        <taxon>Sacoglossa</taxon>
        <taxon>Placobranchoidea</taxon>
        <taxon>Plakobranchidae</taxon>
        <taxon>Elysia</taxon>
    </lineage>
</organism>
<comment type="caution">
    <text evidence="5">The sequence shown here is derived from an EMBL/GenBank/DDBJ whole genome shotgun (WGS) entry which is preliminary data.</text>
</comment>
<accession>A0AAV4IFC1</accession>
<dbReference type="PANTHER" id="PTHR23282:SF101">
    <property type="entry name" value="MAM DOMAIN-CONTAINING PROTEIN"/>
    <property type="match status" value="1"/>
</dbReference>
<comment type="caution">
    <text evidence="2">Lacks conserved residue(s) required for the propagation of feature annotation.</text>
</comment>
<dbReference type="InterPro" id="IPR000998">
    <property type="entry name" value="MAM_dom"/>
</dbReference>
<dbReference type="Proteomes" id="UP000762676">
    <property type="component" value="Unassembled WGS sequence"/>
</dbReference>
<dbReference type="PROSITE" id="PS50060">
    <property type="entry name" value="MAM_2"/>
    <property type="match status" value="3"/>
</dbReference>
<keyword evidence="1 2" id="KW-1015">Disulfide bond</keyword>
<dbReference type="Gene3D" id="2.60.120.200">
    <property type="match status" value="3"/>
</dbReference>
<gene>
    <name evidence="5" type="ORF">ElyMa_003014200</name>
</gene>
<feature type="disulfide bond" evidence="2">
    <location>
        <begin position="567"/>
        <end position="582"/>
    </location>
</feature>
<evidence type="ECO:0000256" key="2">
    <source>
        <dbReference type="PROSITE-ProRule" id="PRU00124"/>
    </source>
</evidence>